<dbReference type="InterPro" id="IPR035979">
    <property type="entry name" value="RBD_domain_sf"/>
</dbReference>
<gene>
    <name evidence="5" type="ORF">ERUC_LOCUS12113</name>
</gene>
<dbReference type="CDD" id="cd12247">
    <property type="entry name" value="RRM2_U1A_like"/>
    <property type="match status" value="1"/>
</dbReference>
<sequence>MLVFKTLKHKGKAWVVFDYAEPASTAISKNGFPFYDKLIRIQFAKKKSDVIAKANGTFVPHEKRKRQEEKEGKKKNHNNSTQIGMSAYTGVYGAIPHLSQVPYPGGVKNNLPEGPAAPPPPNNILFVQHLPHDTIPTLLQDLLDKYHGFKEVRIVAAKPGIAFVQFADEMQSTVAMEGLQELTSTSFSFMRRGRMEACPLFVSRLVLLFLWSVRSEKEKMLPKVISCPFI</sequence>
<dbReference type="Proteomes" id="UP001642260">
    <property type="component" value="Unassembled WGS sequence"/>
</dbReference>
<evidence type="ECO:0000256" key="2">
    <source>
        <dbReference type="PROSITE-ProRule" id="PRU00176"/>
    </source>
</evidence>
<feature type="domain" description="RRM" evidence="4">
    <location>
        <begin position="123"/>
        <end position="194"/>
    </location>
</feature>
<keyword evidence="1 2" id="KW-0694">RNA-binding</keyword>
<accession>A0ABC8JJQ3</accession>
<evidence type="ECO:0000256" key="3">
    <source>
        <dbReference type="SAM" id="MobiDB-lite"/>
    </source>
</evidence>
<dbReference type="AlphaFoldDB" id="A0ABC8JJQ3"/>
<dbReference type="SUPFAM" id="SSF54928">
    <property type="entry name" value="RNA-binding domain, RBD"/>
    <property type="match status" value="1"/>
</dbReference>
<dbReference type="SMART" id="SM00360">
    <property type="entry name" value="RRM"/>
    <property type="match status" value="1"/>
</dbReference>
<evidence type="ECO:0000259" key="4">
    <source>
        <dbReference type="PROSITE" id="PS50102"/>
    </source>
</evidence>
<dbReference type="EMBL" id="CAKOAT010114599">
    <property type="protein sequence ID" value="CAH8330434.1"/>
    <property type="molecule type" value="Genomic_DNA"/>
</dbReference>
<proteinExistence type="predicted"/>
<organism evidence="5 6">
    <name type="scientific">Eruca vesicaria subsp. sativa</name>
    <name type="common">Garden rocket</name>
    <name type="synonym">Eruca sativa</name>
    <dbReference type="NCBI Taxonomy" id="29727"/>
    <lineage>
        <taxon>Eukaryota</taxon>
        <taxon>Viridiplantae</taxon>
        <taxon>Streptophyta</taxon>
        <taxon>Embryophyta</taxon>
        <taxon>Tracheophyta</taxon>
        <taxon>Spermatophyta</taxon>
        <taxon>Magnoliopsida</taxon>
        <taxon>eudicotyledons</taxon>
        <taxon>Gunneridae</taxon>
        <taxon>Pentapetalae</taxon>
        <taxon>rosids</taxon>
        <taxon>malvids</taxon>
        <taxon>Brassicales</taxon>
        <taxon>Brassicaceae</taxon>
        <taxon>Brassiceae</taxon>
        <taxon>Eruca</taxon>
    </lineage>
</organism>
<evidence type="ECO:0000313" key="6">
    <source>
        <dbReference type="Proteomes" id="UP001642260"/>
    </source>
</evidence>
<dbReference type="Pfam" id="PF00076">
    <property type="entry name" value="RRM_1"/>
    <property type="match status" value="1"/>
</dbReference>
<dbReference type="InterPro" id="IPR000504">
    <property type="entry name" value="RRM_dom"/>
</dbReference>
<dbReference type="InterPro" id="IPR012677">
    <property type="entry name" value="Nucleotide-bd_a/b_plait_sf"/>
</dbReference>
<protein>
    <recommendedName>
        <fullName evidence="4">RRM domain-containing protein</fullName>
    </recommendedName>
</protein>
<dbReference type="Gene3D" id="3.30.70.330">
    <property type="match status" value="2"/>
</dbReference>
<dbReference type="FunFam" id="3.30.70.330:FF:000029">
    <property type="entry name" value="U2 small nuclear ribonucleoprotein B"/>
    <property type="match status" value="1"/>
</dbReference>
<keyword evidence="6" id="KW-1185">Reference proteome</keyword>
<dbReference type="PANTHER" id="PTHR10501">
    <property type="entry name" value="U1 SMALL NUCLEAR RIBONUCLEOPROTEIN A/U2 SMALL NUCLEAR RIBONUCLEOPROTEIN B"/>
    <property type="match status" value="1"/>
</dbReference>
<evidence type="ECO:0000313" key="5">
    <source>
        <dbReference type="EMBL" id="CAH8330434.1"/>
    </source>
</evidence>
<dbReference type="GO" id="GO:0003723">
    <property type="term" value="F:RNA binding"/>
    <property type="evidence" value="ECO:0007669"/>
    <property type="project" value="UniProtKB-UniRule"/>
</dbReference>
<feature type="region of interest" description="Disordered" evidence="3">
    <location>
        <begin position="55"/>
        <end position="81"/>
    </location>
</feature>
<comment type="caution">
    <text evidence="5">The sequence shown here is derived from an EMBL/GenBank/DDBJ whole genome shotgun (WGS) entry which is preliminary data.</text>
</comment>
<reference evidence="5 6" key="1">
    <citation type="submission" date="2022-03" db="EMBL/GenBank/DDBJ databases">
        <authorList>
            <person name="Macdonald S."/>
            <person name="Ahmed S."/>
            <person name="Newling K."/>
        </authorList>
    </citation>
    <scope>NUCLEOTIDE SEQUENCE [LARGE SCALE GENOMIC DNA]</scope>
</reference>
<name>A0ABC8JJQ3_ERUVS</name>
<dbReference type="PROSITE" id="PS50102">
    <property type="entry name" value="RRM"/>
    <property type="match status" value="1"/>
</dbReference>
<evidence type="ECO:0000256" key="1">
    <source>
        <dbReference type="ARBA" id="ARBA00022884"/>
    </source>
</evidence>